<dbReference type="Proteomes" id="UP000324222">
    <property type="component" value="Unassembled WGS sequence"/>
</dbReference>
<sequence>MIVSAVLDPLVLSRVSRICVGERTRRNEQGRSQPAAPLAIVRVGAGGQPVDGGNVPLGVFLVDLGHEPLGLPCLLPRAQTRRALTSQHHLWAPTCTTKQTC</sequence>
<dbReference type="AlphaFoldDB" id="A0A5B7HHX1"/>
<keyword evidence="2" id="KW-1185">Reference proteome</keyword>
<dbReference type="EMBL" id="VSRR010029559">
    <property type="protein sequence ID" value="MPC69516.1"/>
    <property type="molecule type" value="Genomic_DNA"/>
</dbReference>
<reference evidence="1 2" key="1">
    <citation type="submission" date="2019-05" db="EMBL/GenBank/DDBJ databases">
        <title>Another draft genome of Portunus trituberculatus and its Hox gene families provides insights of decapod evolution.</title>
        <authorList>
            <person name="Jeong J.-H."/>
            <person name="Song I."/>
            <person name="Kim S."/>
            <person name="Choi T."/>
            <person name="Kim D."/>
            <person name="Ryu S."/>
            <person name="Kim W."/>
        </authorList>
    </citation>
    <scope>NUCLEOTIDE SEQUENCE [LARGE SCALE GENOMIC DNA]</scope>
    <source>
        <tissue evidence="1">Muscle</tissue>
    </source>
</reference>
<gene>
    <name evidence="1" type="ORF">E2C01_063742</name>
</gene>
<organism evidence="1 2">
    <name type="scientific">Portunus trituberculatus</name>
    <name type="common">Swimming crab</name>
    <name type="synonym">Neptunus trituberculatus</name>
    <dbReference type="NCBI Taxonomy" id="210409"/>
    <lineage>
        <taxon>Eukaryota</taxon>
        <taxon>Metazoa</taxon>
        <taxon>Ecdysozoa</taxon>
        <taxon>Arthropoda</taxon>
        <taxon>Crustacea</taxon>
        <taxon>Multicrustacea</taxon>
        <taxon>Malacostraca</taxon>
        <taxon>Eumalacostraca</taxon>
        <taxon>Eucarida</taxon>
        <taxon>Decapoda</taxon>
        <taxon>Pleocyemata</taxon>
        <taxon>Brachyura</taxon>
        <taxon>Eubrachyura</taxon>
        <taxon>Portunoidea</taxon>
        <taxon>Portunidae</taxon>
        <taxon>Portuninae</taxon>
        <taxon>Portunus</taxon>
    </lineage>
</organism>
<accession>A0A5B7HHX1</accession>
<comment type="caution">
    <text evidence="1">The sequence shown here is derived from an EMBL/GenBank/DDBJ whole genome shotgun (WGS) entry which is preliminary data.</text>
</comment>
<evidence type="ECO:0000313" key="1">
    <source>
        <dbReference type="EMBL" id="MPC69516.1"/>
    </source>
</evidence>
<evidence type="ECO:0000313" key="2">
    <source>
        <dbReference type="Proteomes" id="UP000324222"/>
    </source>
</evidence>
<name>A0A5B7HHX1_PORTR</name>
<protein>
    <submittedName>
        <fullName evidence="1">Uncharacterized protein</fullName>
    </submittedName>
</protein>
<proteinExistence type="predicted"/>